<reference evidence="3" key="1">
    <citation type="submission" date="2022-10" db="EMBL/GenBank/DDBJ databases">
        <title>Luteolibacter sp. GHJ8, whole genome shotgun sequencing project.</title>
        <authorList>
            <person name="Zhao G."/>
            <person name="Shen L."/>
        </authorList>
    </citation>
    <scope>NUCLEOTIDE SEQUENCE</scope>
    <source>
        <strain evidence="3">GHJ8</strain>
    </source>
</reference>
<dbReference type="EMBL" id="JAPDDR010000014">
    <property type="protein sequence ID" value="MCW1916356.1"/>
    <property type="molecule type" value="Genomic_DNA"/>
</dbReference>
<dbReference type="Proteomes" id="UP001165653">
    <property type="component" value="Unassembled WGS sequence"/>
</dbReference>
<feature type="region of interest" description="Disordered" evidence="1">
    <location>
        <begin position="1"/>
        <end position="22"/>
    </location>
</feature>
<proteinExistence type="predicted"/>
<organism evidence="3 4">
    <name type="scientific">Luteolibacter rhizosphaerae</name>
    <dbReference type="NCBI Taxonomy" id="2989719"/>
    <lineage>
        <taxon>Bacteria</taxon>
        <taxon>Pseudomonadati</taxon>
        <taxon>Verrucomicrobiota</taxon>
        <taxon>Verrucomicrobiia</taxon>
        <taxon>Verrucomicrobiales</taxon>
        <taxon>Verrucomicrobiaceae</taxon>
        <taxon>Luteolibacter</taxon>
    </lineage>
</organism>
<keyword evidence="4" id="KW-1185">Reference proteome</keyword>
<evidence type="ECO:0000256" key="2">
    <source>
        <dbReference type="SAM" id="Phobius"/>
    </source>
</evidence>
<accession>A0ABT3G933</accession>
<protein>
    <recommendedName>
        <fullName evidence="5">DUF1559 domain-containing protein</fullName>
    </recommendedName>
</protein>
<sequence length="236" mass="25861">MPALPQPPPDAPAPPPGPEALRSRRKMGMIIGFGGLLPLLLLLSAPLFLKARKAAERTEALSNIRQIGMSLFDFDSDYGRFPDTSTIAEVKLRTSTPLTLTDTSSNQLFRQLIAMGMKSEKLFYAKVPGSKRPDERFTTDSTALEKGECGFSYIAGIHSGWDPDTPVVLTPMKRGTQSFESLNKWGDKAVILHVDNSAKALSIDKAGRVITLGGRDILDPAQPFWKGKAPDLKWHE</sequence>
<keyword evidence="2" id="KW-0812">Transmembrane</keyword>
<feature type="transmembrane region" description="Helical" evidence="2">
    <location>
        <begin position="27"/>
        <end position="49"/>
    </location>
</feature>
<evidence type="ECO:0000256" key="1">
    <source>
        <dbReference type="SAM" id="MobiDB-lite"/>
    </source>
</evidence>
<keyword evidence="2" id="KW-0472">Membrane</keyword>
<evidence type="ECO:0000313" key="4">
    <source>
        <dbReference type="Proteomes" id="UP001165653"/>
    </source>
</evidence>
<feature type="compositionally biased region" description="Pro residues" evidence="1">
    <location>
        <begin position="1"/>
        <end position="18"/>
    </location>
</feature>
<comment type="caution">
    <text evidence="3">The sequence shown here is derived from an EMBL/GenBank/DDBJ whole genome shotgun (WGS) entry which is preliminary data.</text>
</comment>
<name>A0ABT3G933_9BACT</name>
<gene>
    <name evidence="3" type="ORF">OJ996_22400</name>
</gene>
<evidence type="ECO:0008006" key="5">
    <source>
        <dbReference type="Google" id="ProtNLM"/>
    </source>
</evidence>
<dbReference type="RefSeq" id="WP_264515929.1">
    <property type="nucleotide sequence ID" value="NZ_JAPDDR010000014.1"/>
</dbReference>
<evidence type="ECO:0000313" key="3">
    <source>
        <dbReference type="EMBL" id="MCW1916356.1"/>
    </source>
</evidence>
<keyword evidence="2" id="KW-1133">Transmembrane helix</keyword>